<dbReference type="Gene3D" id="3.40.50.300">
    <property type="entry name" value="P-loop containing nucleotide triphosphate hydrolases"/>
    <property type="match status" value="1"/>
</dbReference>
<evidence type="ECO:0000256" key="2">
    <source>
        <dbReference type="ARBA" id="ARBA00007599"/>
    </source>
</evidence>
<dbReference type="AlphaFoldDB" id="A0A1F6DAU0"/>
<gene>
    <name evidence="11" type="ORF">A2765_02395</name>
</gene>
<dbReference type="GO" id="GO:0002949">
    <property type="term" value="P:tRNA threonylcarbamoyladenosine modification"/>
    <property type="evidence" value="ECO:0007669"/>
    <property type="project" value="InterPro"/>
</dbReference>
<comment type="subcellular location">
    <subcellularLocation>
        <location evidence="1">Cytoplasm</location>
    </subcellularLocation>
</comment>
<dbReference type="Pfam" id="PF02367">
    <property type="entry name" value="TsaE"/>
    <property type="match status" value="1"/>
</dbReference>
<keyword evidence="7" id="KW-0547">Nucleotide-binding</keyword>
<evidence type="ECO:0000313" key="11">
    <source>
        <dbReference type="EMBL" id="OGG58553.1"/>
    </source>
</evidence>
<sequence>MTRAVKGSHDMMAEAARFAATLHPRPEATIVALSGDLGAGKTTFVKGVAKALGIGEHVTSPTFVIMKIYDLDSPPAGGFKRLIHIDAYRLKGIQHLKVLGWEDLIKDPGNLILIEWPEKIDGAIPANAVRLTFRHGTEDTREIDYNSRHVGAV</sequence>
<evidence type="ECO:0000256" key="8">
    <source>
        <dbReference type="ARBA" id="ARBA00022840"/>
    </source>
</evidence>
<evidence type="ECO:0000256" key="7">
    <source>
        <dbReference type="ARBA" id="ARBA00022741"/>
    </source>
</evidence>
<keyword evidence="9" id="KW-0460">Magnesium</keyword>
<keyword evidence="5" id="KW-0819">tRNA processing</keyword>
<evidence type="ECO:0000256" key="3">
    <source>
        <dbReference type="ARBA" id="ARBA00019010"/>
    </source>
</evidence>
<evidence type="ECO:0000313" key="12">
    <source>
        <dbReference type="Proteomes" id="UP000176377"/>
    </source>
</evidence>
<keyword evidence="4" id="KW-0963">Cytoplasm</keyword>
<evidence type="ECO:0000256" key="1">
    <source>
        <dbReference type="ARBA" id="ARBA00004496"/>
    </source>
</evidence>
<dbReference type="PANTHER" id="PTHR33540:SF2">
    <property type="entry name" value="TRNA THREONYLCARBAMOYLADENOSINE BIOSYNTHESIS PROTEIN TSAE"/>
    <property type="match status" value="1"/>
</dbReference>
<dbReference type="EMBL" id="MFLA01000032">
    <property type="protein sequence ID" value="OGG58553.1"/>
    <property type="molecule type" value="Genomic_DNA"/>
</dbReference>
<proteinExistence type="inferred from homology"/>
<dbReference type="GO" id="GO:0046872">
    <property type="term" value="F:metal ion binding"/>
    <property type="evidence" value="ECO:0007669"/>
    <property type="project" value="UniProtKB-KW"/>
</dbReference>
<evidence type="ECO:0000256" key="9">
    <source>
        <dbReference type="ARBA" id="ARBA00022842"/>
    </source>
</evidence>
<reference evidence="11 12" key="1">
    <citation type="journal article" date="2016" name="Nat. Commun.">
        <title>Thousands of microbial genomes shed light on interconnected biogeochemical processes in an aquifer system.</title>
        <authorList>
            <person name="Anantharaman K."/>
            <person name="Brown C.T."/>
            <person name="Hug L.A."/>
            <person name="Sharon I."/>
            <person name="Castelle C.J."/>
            <person name="Probst A.J."/>
            <person name="Thomas B.C."/>
            <person name="Singh A."/>
            <person name="Wilkins M.J."/>
            <person name="Karaoz U."/>
            <person name="Brodie E.L."/>
            <person name="Williams K.H."/>
            <person name="Hubbard S.S."/>
            <person name="Banfield J.F."/>
        </authorList>
    </citation>
    <scope>NUCLEOTIDE SEQUENCE [LARGE SCALE GENOMIC DNA]</scope>
</reference>
<keyword evidence="11" id="KW-0808">Transferase</keyword>
<dbReference type="Proteomes" id="UP000176377">
    <property type="component" value="Unassembled WGS sequence"/>
</dbReference>
<evidence type="ECO:0000256" key="4">
    <source>
        <dbReference type="ARBA" id="ARBA00022490"/>
    </source>
</evidence>
<dbReference type="NCBIfam" id="TIGR00150">
    <property type="entry name" value="T6A_YjeE"/>
    <property type="match status" value="1"/>
</dbReference>
<name>A0A1F6DAU0_9BACT</name>
<keyword evidence="6" id="KW-0479">Metal-binding</keyword>
<organism evidence="11 12">
    <name type="scientific">Candidatus Kaiserbacteria bacterium RIFCSPHIGHO2_01_FULL_56_24</name>
    <dbReference type="NCBI Taxonomy" id="1798487"/>
    <lineage>
        <taxon>Bacteria</taxon>
        <taxon>Candidatus Kaiseribacteriota</taxon>
    </lineage>
</organism>
<protein>
    <recommendedName>
        <fullName evidence="3">tRNA threonylcarbamoyladenosine biosynthesis protein TsaE</fullName>
    </recommendedName>
    <alternativeName>
        <fullName evidence="10">t(6)A37 threonylcarbamoyladenosine biosynthesis protein TsaE</fullName>
    </alternativeName>
</protein>
<evidence type="ECO:0000256" key="5">
    <source>
        <dbReference type="ARBA" id="ARBA00022694"/>
    </source>
</evidence>
<dbReference type="InterPro" id="IPR003442">
    <property type="entry name" value="T6A_TsaE"/>
</dbReference>
<keyword evidence="8" id="KW-0067">ATP-binding</keyword>
<dbReference type="InterPro" id="IPR027417">
    <property type="entry name" value="P-loop_NTPase"/>
</dbReference>
<dbReference type="GO" id="GO:0016740">
    <property type="term" value="F:transferase activity"/>
    <property type="evidence" value="ECO:0007669"/>
    <property type="project" value="UniProtKB-KW"/>
</dbReference>
<accession>A0A1F6DAU0</accession>
<evidence type="ECO:0000256" key="6">
    <source>
        <dbReference type="ARBA" id="ARBA00022723"/>
    </source>
</evidence>
<dbReference type="GO" id="GO:0005737">
    <property type="term" value="C:cytoplasm"/>
    <property type="evidence" value="ECO:0007669"/>
    <property type="project" value="UniProtKB-SubCell"/>
</dbReference>
<comment type="similarity">
    <text evidence="2">Belongs to the TsaE family.</text>
</comment>
<dbReference type="SUPFAM" id="SSF52540">
    <property type="entry name" value="P-loop containing nucleoside triphosphate hydrolases"/>
    <property type="match status" value="1"/>
</dbReference>
<dbReference type="GO" id="GO:0005524">
    <property type="term" value="F:ATP binding"/>
    <property type="evidence" value="ECO:0007669"/>
    <property type="project" value="UniProtKB-KW"/>
</dbReference>
<dbReference type="PANTHER" id="PTHR33540">
    <property type="entry name" value="TRNA THREONYLCARBAMOYLADENOSINE BIOSYNTHESIS PROTEIN TSAE"/>
    <property type="match status" value="1"/>
</dbReference>
<evidence type="ECO:0000256" key="10">
    <source>
        <dbReference type="ARBA" id="ARBA00032441"/>
    </source>
</evidence>
<comment type="caution">
    <text evidence="11">The sequence shown here is derived from an EMBL/GenBank/DDBJ whole genome shotgun (WGS) entry which is preliminary data.</text>
</comment>